<dbReference type="InterPro" id="IPR002078">
    <property type="entry name" value="Sigma_54_int"/>
</dbReference>
<dbReference type="EMBL" id="ASRX01000010">
    <property type="protein sequence ID" value="EYF07388.1"/>
    <property type="molecule type" value="Genomic_DNA"/>
</dbReference>
<evidence type="ECO:0000313" key="5">
    <source>
        <dbReference type="Proteomes" id="UP000019678"/>
    </source>
</evidence>
<dbReference type="GO" id="GO:0006355">
    <property type="term" value="P:regulation of DNA-templated transcription"/>
    <property type="evidence" value="ECO:0007669"/>
    <property type="project" value="InterPro"/>
</dbReference>
<dbReference type="SUPFAM" id="SSF52540">
    <property type="entry name" value="P-loop containing nucleoside triphosphate hydrolases"/>
    <property type="match status" value="1"/>
</dbReference>
<dbReference type="Proteomes" id="UP000019678">
    <property type="component" value="Unassembled WGS sequence"/>
</dbReference>
<dbReference type="PANTHER" id="PTHR32071:SF113">
    <property type="entry name" value="ALGINATE BIOSYNTHESIS TRANSCRIPTIONAL REGULATORY PROTEIN ALGB"/>
    <property type="match status" value="1"/>
</dbReference>
<keyword evidence="1" id="KW-0547">Nucleotide-binding</keyword>
<accession>A0A017TDL9</accession>
<evidence type="ECO:0000256" key="2">
    <source>
        <dbReference type="ARBA" id="ARBA00022840"/>
    </source>
</evidence>
<reference evidence="4 5" key="1">
    <citation type="submission" date="2013-05" db="EMBL/GenBank/DDBJ databases">
        <title>Genome assembly of Chondromyces apiculatus DSM 436.</title>
        <authorList>
            <person name="Sharma G."/>
            <person name="Khatri I."/>
            <person name="Kaur C."/>
            <person name="Mayilraj S."/>
            <person name="Subramanian S."/>
        </authorList>
    </citation>
    <scope>NUCLEOTIDE SEQUENCE [LARGE SCALE GENOMIC DNA]</scope>
    <source>
        <strain evidence="4 5">DSM 436</strain>
    </source>
</reference>
<dbReference type="GO" id="GO:0005524">
    <property type="term" value="F:ATP binding"/>
    <property type="evidence" value="ECO:0007669"/>
    <property type="project" value="UniProtKB-KW"/>
</dbReference>
<dbReference type="STRING" id="1192034.CAP_0141"/>
<feature type="domain" description="Sigma-54 factor interaction" evidence="3">
    <location>
        <begin position="1"/>
        <end position="196"/>
    </location>
</feature>
<dbReference type="PROSITE" id="PS00676">
    <property type="entry name" value="SIGMA54_INTERACT_2"/>
    <property type="match status" value="1"/>
</dbReference>
<sequence>MGKDVLAEDLHDHSKRADRAFVAVNCAALSPSLLESELFGHQKGAYTSAVSTKAGLVELADGGTLFLDEIGELPLEAQAKLLRFLSRGTFWPVGATAEKSANVRILAATNRDLSRMLDGGFREDLFFRLSVITIFIPPLEPEDVRMIARTQATEIVTREGYQLHATEIEELSERLAACAWRGGARELRGTIERYLLLRDGERGAAENCRVALQQQHRQGTRTASPGDVGPLLERLDALVFLALARDAGDVRELSQRLRLSQQAIYHRLQRLGIKPRELGGSEPLQRAFQETRQALAPATAWLQSILKG</sequence>
<dbReference type="FunFam" id="3.40.50.300:FF:000006">
    <property type="entry name" value="DNA-binding transcriptional regulator NtrC"/>
    <property type="match status" value="1"/>
</dbReference>
<dbReference type="CDD" id="cd00009">
    <property type="entry name" value="AAA"/>
    <property type="match status" value="1"/>
</dbReference>
<evidence type="ECO:0000313" key="4">
    <source>
        <dbReference type="EMBL" id="EYF07388.1"/>
    </source>
</evidence>
<dbReference type="Pfam" id="PF00158">
    <property type="entry name" value="Sigma54_activat"/>
    <property type="match status" value="1"/>
</dbReference>
<dbReference type="Gene3D" id="3.40.50.300">
    <property type="entry name" value="P-loop containing nucleotide triphosphate hydrolases"/>
    <property type="match status" value="1"/>
</dbReference>
<dbReference type="Gene3D" id="1.10.8.60">
    <property type="match status" value="1"/>
</dbReference>
<name>A0A017TDL9_9BACT</name>
<dbReference type="InterPro" id="IPR025943">
    <property type="entry name" value="Sigma_54_int_dom_ATP-bd_2"/>
</dbReference>
<dbReference type="PROSITE" id="PS50045">
    <property type="entry name" value="SIGMA54_INTERACT_4"/>
    <property type="match status" value="1"/>
</dbReference>
<gene>
    <name evidence="4" type="ORF">CAP_0141</name>
</gene>
<dbReference type="PANTHER" id="PTHR32071">
    <property type="entry name" value="TRANSCRIPTIONAL REGULATORY PROTEIN"/>
    <property type="match status" value="1"/>
</dbReference>
<dbReference type="InterPro" id="IPR027417">
    <property type="entry name" value="P-loop_NTPase"/>
</dbReference>
<proteinExistence type="predicted"/>
<evidence type="ECO:0000259" key="3">
    <source>
        <dbReference type="PROSITE" id="PS50045"/>
    </source>
</evidence>
<comment type="caution">
    <text evidence="4">The sequence shown here is derived from an EMBL/GenBank/DDBJ whole genome shotgun (WGS) entry which is preliminary data.</text>
</comment>
<dbReference type="eggNOG" id="COG3829">
    <property type="taxonomic scope" value="Bacteria"/>
</dbReference>
<dbReference type="AlphaFoldDB" id="A0A017TDL9"/>
<evidence type="ECO:0000256" key="1">
    <source>
        <dbReference type="ARBA" id="ARBA00022741"/>
    </source>
</evidence>
<protein>
    <submittedName>
        <fullName evidence="4">Sigma54 specific transcriptional regulator, Fis family</fullName>
    </submittedName>
</protein>
<keyword evidence="5" id="KW-1185">Reference proteome</keyword>
<keyword evidence="2" id="KW-0067">ATP-binding</keyword>
<organism evidence="4 5">
    <name type="scientific">Chondromyces apiculatus DSM 436</name>
    <dbReference type="NCBI Taxonomy" id="1192034"/>
    <lineage>
        <taxon>Bacteria</taxon>
        <taxon>Pseudomonadati</taxon>
        <taxon>Myxococcota</taxon>
        <taxon>Polyangia</taxon>
        <taxon>Polyangiales</taxon>
        <taxon>Polyangiaceae</taxon>
        <taxon>Chondromyces</taxon>
    </lineage>
</organism>